<dbReference type="Proteomes" id="UP000798662">
    <property type="component" value="Chromosome 3"/>
</dbReference>
<proteinExistence type="predicted"/>
<comment type="caution">
    <text evidence="1">The sequence shown here is derived from an EMBL/GenBank/DDBJ whole genome shotgun (WGS) entry which is preliminary data.</text>
</comment>
<evidence type="ECO:0000313" key="2">
    <source>
        <dbReference type="Proteomes" id="UP000798662"/>
    </source>
</evidence>
<dbReference type="EMBL" id="CM020620">
    <property type="protein sequence ID" value="KAK1866985.1"/>
    <property type="molecule type" value="Genomic_DNA"/>
</dbReference>
<name>A0ACC3C9U8_PYRYE</name>
<reference evidence="1" key="1">
    <citation type="submission" date="2019-11" db="EMBL/GenBank/DDBJ databases">
        <title>Nori genome reveals adaptations in red seaweeds to the harsh intertidal environment.</title>
        <authorList>
            <person name="Wang D."/>
            <person name="Mao Y."/>
        </authorList>
    </citation>
    <scope>NUCLEOTIDE SEQUENCE</scope>
    <source>
        <tissue evidence="1">Gametophyte</tissue>
    </source>
</reference>
<accession>A0ACC3C9U8</accession>
<keyword evidence="2" id="KW-1185">Reference proteome</keyword>
<gene>
    <name evidence="1" type="ORF">I4F81_009497</name>
</gene>
<evidence type="ECO:0000313" key="1">
    <source>
        <dbReference type="EMBL" id="KAK1866985.1"/>
    </source>
</evidence>
<sequence>MTRDQLAAGATEESTAVLGGDVLEVALGDFAAAEAPGGGGVSAWDWADAERVLVPFVRPIVPVVDVARRVVEVDPPAGLFEAAVVPRRGGVKRA</sequence>
<protein>
    <submittedName>
        <fullName evidence="1">Uncharacterized protein</fullName>
    </submittedName>
</protein>
<organism evidence="1 2">
    <name type="scientific">Pyropia yezoensis</name>
    <name type="common">Susabi-nori</name>
    <name type="synonym">Porphyra yezoensis</name>
    <dbReference type="NCBI Taxonomy" id="2788"/>
    <lineage>
        <taxon>Eukaryota</taxon>
        <taxon>Rhodophyta</taxon>
        <taxon>Bangiophyceae</taxon>
        <taxon>Bangiales</taxon>
        <taxon>Bangiaceae</taxon>
        <taxon>Pyropia</taxon>
    </lineage>
</organism>